<sequence>MTTILNKEDKRIITTIINTLYKFDNSNKRIGCYEKNDGNFIVIYGAKSFEYNNLEKTLTEVNQDINDLLRNLSIEDQDNSLEIEELKKENEVKSIEIEELKNKNKDLELEIEKLKKKIEGNLIPELSTKEIERIKKYFFLTAENLSENSDDESTIRDESSITGPNEHSASPSNDINYLIVKVVPRLSFSISMMNSKLSLSSTAMMNDGHKIPLIGMGGVGDNTEAPQDKTTQDVILWALEPGPQKRVKSYKTLQELVKQGKVRSIGVSNYGVKHLKELMNIDPEIIPAVNQIE</sequence>
<proteinExistence type="predicted"/>
<comment type="caution">
    <text evidence="1">The sequence shown here is derived from an EMBL/GenBank/DDBJ whole genome shotgun (WGS) entry which is preliminary data.</text>
</comment>
<dbReference type="EMBL" id="CAJVQC010004848">
    <property type="protein sequence ID" value="CAG8546012.1"/>
    <property type="molecule type" value="Genomic_DNA"/>
</dbReference>
<name>A0ACA9LR76_9GLOM</name>
<gene>
    <name evidence="1" type="ORF">RPERSI_LOCUS3755</name>
</gene>
<keyword evidence="2" id="KW-1185">Reference proteome</keyword>
<feature type="non-terminal residue" evidence="1">
    <location>
        <position position="293"/>
    </location>
</feature>
<protein>
    <submittedName>
        <fullName evidence="1">23791_t:CDS:1</fullName>
    </submittedName>
</protein>
<evidence type="ECO:0000313" key="2">
    <source>
        <dbReference type="Proteomes" id="UP000789920"/>
    </source>
</evidence>
<reference evidence="1" key="1">
    <citation type="submission" date="2021-06" db="EMBL/GenBank/DDBJ databases">
        <authorList>
            <person name="Kallberg Y."/>
            <person name="Tangrot J."/>
            <person name="Rosling A."/>
        </authorList>
    </citation>
    <scope>NUCLEOTIDE SEQUENCE</scope>
    <source>
        <strain evidence="1">MA461A</strain>
    </source>
</reference>
<dbReference type="Proteomes" id="UP000789920">
    <property type="component" value="Unassembled WGS sequence"/>
</dbReference>
<organism evidence="1 2">
    <name type="scientific">Racocetra persica</name>
    <dbReference type="NCBI Taxonomy" id="160502"/>
    <lineage>
        <taxon>Eukaryota</taxon>
        <taxon>Fungi</taxon>
        <taxon>Fungi incertae sedis</taxon>
        <taxon>Mucoromycota</taxon>
        <taxon>Glomeromycotina</taxon>
        <taxon>Glomeromycetes</taxon>
        <taxon>Diversisporales</taxon>
        <taxon>Gigasporaceae</taxon>
        <taxon>Racocetra</taxon>
    </lineage>
</organism>
<accession>A0ACA9LR76</accession>
<evidence type="ECO:0000313" key="1">
    <source>
        <dbReference type="EMBL" id="CAG8546012.1"/>
    </source>
</evidence>